<evidence type="ECO:0000313" key="2">
    <source>
        <dbReference type="Proteomes" id="UP000012073"/>
    </source>
</evidence>
<dbReference type="RefSeq" id="XP_005711294.1">
    <property type="nucleotide sequence ID" value="XM_005711237.1"/>
</dbReference>
<dbReference type="Proteomes" id="UP000012073">
    <property type="component" value="Unassembled WGS sequence"/>
</dbReference>
<name>R7QUK2_CHOCR</name>
<proteinExistence type="predicted"/>
<gene>
    <name evidence="1" type="ORF">CHC_T00007579001</name>
</gene>
<dbReference type="AlphaFoldDB" id="R7QUK2"/>
<keyword evidence="2" id="KW-1185">Reference proteome</keyword>
<dbReference type="EMBL" id="HG002294">
    <property type="protein sequence ID" value="CDF41000.1"/>
    <property type="molecule type" value="Genomic_DNA"/>
</dbReference>
<dbReference type="GeneID" id="17319008"/>
<dbReference type="Gramene" id="CDF41000">
    <property type="protein sequence ID" value="CDF41000"/>
    <property type="gene ID" value="CHC_T00007579001"/>
</dbReference>
<dbReference type="KEGG" id="ccp:CHC_T00007579001"/>
<accession>R7QUK2</accession>
<organism evidence="1 2">
    <name type="scientific">Chondrus crispus</name>
    <name type="common">Carrageen Irish moss</name>
    <name type="synonym">Polymorpha crispa</name>
    <dbReference type="NCBI Taxonomy" id="2769"/>
    <lineage>
        <taxon>Eukaryota</taxon>
        <taxon>Rhodophyta</taxon>
        <taxon>Florideophyceae</taxon>
        <taxon>Rhodymeniophycidae</taxon>
        <taxon>Gigartinales</taxon>
        <taxon>Gigartinaceae</taxon>
        <taxon>Chondrus</taxon>
    </lineage>
</organism>
<reference evidence="2" key="1">
    <citation type="journal article" date="2013" name="Proc. Natl. Acad. Sci. U.S.A.">
        <title>Genome structure and metabolic features in the red seaweed Chondrus crispus shed light on evolution of the Archaeplastida.</title>
        <authorList>
            <person name="Collen J."/>
            <person name="Porcel B."/>
            <person name="Carre W."/>
            <person name="Ball S.G."/>
            <person name="Chaparro C."/>
            <person name="Tonon T."/>
            <person name="Barbeyron T."/>
            <person name="Michel G."/>
            <person name="Noel B."/>
            <person name="Valentin K."/>
            <person name="Elias M."/>
            <person name="Artiguenave F."/>
            <person name="Arun A."/>
            <person name="Aury J.M."/>
            <person name="Barbosa-Neto J.F."/>
            <person name="Bothwell J.H."/>
            <person name="Bouget F.Y."/>
            <person name="Brillet L."/>
            <person name="Cabello-Hurtado F."/>
            <person name="Capella-Gutierrez S."/>
            <person name="Charrier B."/>
            <person name="Cladiere L."/>
            <person name="Cock J.M."/>
            <person name="Coelho S.M."/>
            <person name="Colleoni C."/>
            <person name="Czjzek M."/>
            <person name="Da Silva C."/>
            <person name="Delage L."/>
            <person name="Denoeud F."/>
            <person name="Deschamps P."/>
            <person name="Dittami S.M."/>
            <person name="Gabaldon T."/>
            <person name="Gachon C.M."/>
            <person name="Groisillier A."/>
            <person name="Herve C."/>
            <person name="Jabbari K."/>
            <person name="Katinka M."/>
            <person name="Kloareg B."/>
            <person name="Kowalczyk N."/>
            <person name="Labadie K."/>
            <person name="Leblanc C."/>
            <person name="Lopez P.J."/>
            <person name="McLachlan D.H."/>
            <person name="Meslet-Cladiere L."/>
            <person name="Moustafa A."/>
            <person name="Nehr Z."/>
            <person name="Nyvall Collen P."/>
            <person name="Panaud O."/>
            <person name="Partensky F."/>
            <person name="Poulain J."/>
            <person name="Rensing S.A."/>
            <person name="Rousvoal S."/>
            <person name="Samson G."/>
            <person name="Symeonidi A."/>
            <person name="Weissenbach J."/>
            <person name="Zambounis A."/>
            <person name="Wincker P."/>
            <person name="Boyen C."/>
        </authorList>
    </citation>
    <scope>NUCLEOTIDE SEQUENCE [LARGE SCALE GENOMIC DNA]</scope>
    <source>
        <strain evidence="2">cv. Stackhouse</strain>
    </source>
</reference>
<sequence>MAGTLFAFTNVPIRYSRSKITHVVPTAHEDIAEEMRHLISTASTTRGIFRLELHGGLDSCKDMGSAHSRLDDVLHGHRLDVFNTKHSR</sequence>
<protein>
    <submittedName>
        <fullName evidence="1">Uncharacterized protein</fullName>
    </submittedName>
</protein>
<evidence type="ECO:0000313" key="1">
    <source>
        <dbReference type="EMBL" id="CDF41000.1"/>
    </source>
</evidence>